<proteinExistence type="inferred from homology"/>
<keyword evidence="3 4" id="KW-0808">Transferase</keyword>
<dbReference type="EC" id="2.4.1.17" evidence="5"/>
<keyword evidence="5" id="KW-0732">Signal</keyword>
<name>A0A6V7GY13_9HYME</name>
<dbReference type="Pfam" id="PF00201">
    <property type="entry name" value="UDPGT"/>
    <property type="match status" value="1"/>
</dbReference>
<dbReference type="EMBL" id="CAJDYZ010003934">
    <property type="protein sequence ID" value="CAD1470738.1"/>
    <property type="molecule type" value="Genomic_DNA"/>
</dbReference>
<dbReference type="InterPro" id="IPR050271">
    <property type="entry name" value="UDP-glycosyltransferase"/>
</dbReference>
<dbReference type="GO" id="GO:0015020">
    <property type="term" value="F:glucuronosyltransferase activity"/>
    <property type="evidence" value="ECO:0007669"/>
    <property type="project" value="UniProtKB-EC"/>
</dbReference>
<keyword evidence="5" id="KW-0472">Membrane</keyword>
<comment type="catalytic activity">
    <reaction evidence="5">
        <text>glucuronate acceptor + UDP-alpha-D-glucuronate = acceptor beta-D-glucuronoside + UDP + H(+)</text>
        <dbReference type="Rhea" id="RHEA:21032"/>
        <dbReference type="ChEBI" id="CHEBI:15378"/>
        <dbReference type="ChEBI" id="CHEBI:58052"/>
        <dbReference type="ChEBI" id="CHEBI:58223"/>
        <dbReference type="ChEBI" id="CHEBI:132367"/>
        <dbReference type="ChEBI" id="CHEBI:132368"/>
        <dbReference type="EC" id="2.4.1.17"/>
    </reaction>
</comment>
<dbReference type="CDD" id="cd03784">
    <property type="entry name" value="GT1_Gtf-like"/>
    <property type="match status" value="1"/>
</dbReference>
<evidence type="ECO:0000313" key="7">
    <source>
        <dbReference type="Proteomes" id="UP000752696"/>
    </source>
</evidence>
<dbReference type="PANTHER" id="PTHR48043">
    <property type="entry name" value="EG:EG0003.4 PROTEIN-RELATED"/>
    <property type="match status" value="1"/>
</dbReference>
<dbReference type="AlphaFoldDB" id="A0A6V7GY13"/>
<comment type="similarity">
    <text evidence="1 4">Belongs to the UDP-glycosyltransferase family.</text>
</comment>
<comment type="caution">
    <text evidence="6">The sequence shown here is derived from an EMBL/GenBank/DDBJ whole genome shotgun (WGS) entry which is preliminary data.</text>
</comment>
<reference evidence="6" key="1">
    <citation type="submission" date="2020-07" db="EMBL/GenBank/DDBJ databases">
        <authorList>
            <person name="Nazaruddin N."/>
        </authorList>
    </citation>
    <scope>NUCLEOTIDE SEQUENCE</scope>
</reference>
<dbReference type="FunFam" id="3.40.50.2000:FF:000050">
    <property type="entry name" value="UDP-glucuronosyltransferase"/>
    <property type="match status" value="1"/>
</dbReference>
<organism evidence="6 7">
    <name type="scientific">Heterotrigona itama</name>
    <dbReference type="NCBI Taxonomy" id="395501"/>
    <lineage>
        <taxon>Eukaryota</taxon>
        <taxon>Metazoa</taxon>
        <taxon>Ecdysozoa</taxon>
        <taxon>Arthropoda</taxon>
        <taxon>Hexapoda</taxon>
        <taxon>Insecta</taxon>
        <taxon>Pterygota</taxon>
        <taxon>Neoptera</taxon>
        <taxon>Endopterygota</taxon>
        <taxon>Hymenoptera</taxon>
        <taxon>Apocrita</taxon>
        <taxon>Aculeata</taxon>
        <taxon>Apoidea</taxon>
        <taxon>Anthophila</taxon>
        <taxon>Apidae</taxon>
        <taxon>Heterotrigona</taxon>
    </lineage>
</organism>
<dbReference type="Proteomes" id="UP000752696">
    <property type="component" value="Unassembled WGS sequence"/>
</dbReference>
<dbReference type="InterPro" id="IPR002213">
    <property type="entry name" value="UDP_glucos_trans"/>
</dbReference>
<feature type="chain" id="PRO_5028517406" description="UDP-glucuronosyltransferase" evidence="5">
    <location>
        <begin position="22"/>
        <end position="524"/>
    </location>
</feature>
<feature type="signal peptide" evidence="5">
    <location>
        <begin position="1"/>
        <end position="21"/>
    </location>
</feature>
<keyword evidence="2 4" id="KW-0328">Glycosyltransferase</keyword>
<evidence type="ECO:0000256" key="4">
    <source>
        <dbReference type="RuleBase" id="RU003718"/>
    </source>
</evidence>
<evidence type="ECO:0000256" key="5">
    <source>
        <dbReference type="RuleBase" id="RU362059"/>
    </source>
</evidence>
<dbReference type="PROSITE" id="PS00375">
    <property type="entry name" value="UDPGT"/>
    <property type="match status" value="1"/>
</dbReference>
<keyword evidence="7" id="KW-1185">Reference proteome</keyword>
<dbReference type="Gene3D" id="3.40.50.2000">
    <property type="entry name" value="Glycogen Phosphorylase B"/>
    <property type="match status" value="1"/>
</dbReference>
<dbReference type="SUPFAM" id="SSF53756">
    <property type="entry name" value="UDP-Glycosyltransferase/glycogen phosphorylase"/>
    <property type="match status" value="1"/>
</dbReference>
<dbReference type="InterPro" id="IPR035595">
    <property type="entry name" value="UDP_glycos_trans_CS"/>
</dbReference>
<accession>A0A6V7GY13</accession>
<evidence type="ECO:0000256" key="2">
    <source>
        <dbReference type="ARBA" id="ARBA00022676"/>
    </source>
</evidence>
<dbReference type="OrthoDB" id="5835829at2759"/>
<evidence type="ECO:0000313" key="6">
    <source>
        <dbReference type="EMBL" id="CAD1470738.1"/>
    </source>
</evidence>
<keyword evidence="5" id="KW-0812">Transmembrane</keyword>
<protein>
    <recommendedName>
        <fullName evidence="5">UDP-glucuronosyltransferase</fullName>
        <ecNumber evidence="5">2.4.1.17</ecNumber>
    </recommendedName>
</protein>
<dbReference type="GO" id="GO:0016020">
    <property type="term" value="C:membrane"/>
    <property type="evidence" value="ECO:0007669"/>
    <property type="project" value="UniProtKB-SubCell"/>
</dbReference>
<comment type="subcellular location">
    <subcellularLocation>
        <location evidence="5">Membrane</location>
        <topology evidence="5">Single-pass membrane protein</topology>
    </subcellularLocation>
</comment>
<keyword evidence="5" id="KW-1133">Transmembrane helix</keyword>
<sequence length="524" mass="59470">MKHLKTVFLLLMAVLVCVNDAYRILCVFPYNGKSHFRMFDVLCKGLARKGHKVDMISHFPTEIPIANYRDIVDLNGTRENIVNSLSIQHGRTLHASVVYYIATTYGGDLCHLLGHEKMQNFIKNLPKGPSYDLVITEYFGAPCYLGLGALLNTPVAIVVSSLETPYVDNFMGNPFNVAFFPGTSLENVVLNTFFDRVSNLVINYKDSLVFQYYTSDQTDIMRKYLGWDLPDVRQLERNVTLALVNSHYSFHGIRSFAPAVIEVAGLHIQDEEIPLPPILKNWLDTADHGLVYFTLGSLMNIETLPRDTLLGLYASFGKISPIRVLMRVANTTKLPPGLPDNVVVSSWIPQISVLRHKNTRAFITHGGLMGTQEAIYHGVPMIGIPVFSDQIRNVNIMVQKNVGILLRSEDLDERSMDIALHAILHDPKYRKSARKMSEIFRDRPMNGLDTAIYWTEYVIRNGPDSLKSPAVDMPWWKLNLIDVFVFLIASFVLVIYLLFVTVKFILKNLYTLKDRQNKPKEKSN</sequence>
<dbReference type="PANTHER" id="PTHR48043:SF145">
    <property type="entry name" value="FI06409P-RELATED"/>
    <property type="match status" value="1"/>
</dbReference>
<gene>
    <name evidence="6" type="ORF">MHI_LOCUS201179</name>
</gene>
<evidence type="ECO:0000256" key="1">
    <source>
        <dbReference type="ARBA" id="ARBA00009995"/>
    </source>
</evidence>
<evidence type="ECO:0000256" key="3">
    <source>
        <dbReference type="ARBA" id="ARBA00022679"/>
    </source>
</evidence>
<feature type="transmembrane region" description="Helical" evidence="5">
    <location>
        <begin position="483"/>
        <end position="506"/>
    </location>
</feature>